<dbReference type="Proteomes" id="UP000596660">
    <property type="component" value="Unplaced"/>
</dbReference>
<dbReference type="AlphaFoldDB" id="A0A803LZV8"/>
<dbReference type="InterPro" id="IPR054722">
    <property type="entry name" value="PolX-like_BBD"/>
</dbReference>
<feature type="domain" description="Retrotransposon Copia-like N-terminal" evidence="1">
    <location>
        <begin position="20"/>
        <end position="66"/>
    </location>
</feature>
<dbReference type="Gramene" id="AUR62021009-RA">
    <property type="protein sequence ID" value="AUR62021009-RA:cds"/>
    <property type="gene ID" value="AUR62021009"/>
</dbReference>
<reference evidence="3" key="2">
    <citation type="submission" date="2021-03" db="UniProtKB">
        <authorList>
            <consortium name="EnsemblPlants"/>
        </authorList>
    </citation>
    <scope>IDENTIFICATION</scope>
</reference>
<reference evidence="3" key="1">
    <citation type="journal article" date="2017" name="Nature">
        <title>The genome of Chenopodium quinoa.</title>
        <authorList>
            <person name="Jarvis D.E."/>
            <person name="Ho Y.S."/>
            <person name="Lightfoot D.J."/>
            <person name="Schmoeckel S.M."/>
            <person name="Li B."/>
            <person name="Borm T.J.A."/>
            <person name="Ohyanagi H."/>
            <person name="Mineta K."/>
            <person name="Michell C.T."/>
            <person name="Saber N."/>
            <person name="Kharbatia N.M."/>
            <person name="Rupper R.R."/>
            <person name="Sharp A.R."/>
            <person name="Dally N."/>
            <person name="Boughton B.A."/>
            <person name="Woo Y.H."/>
            <person name="Gao G."/>
            <person name="Schijlen E.G.W.M."/>
            <person name="Guo X."/>
            <person name="Momin A.A."/>
            <person name="Negrao S."/>
            <person name="Al-Babili S."/>
            <person name="Gehring C."/>
            <person name="Roessner U."/>
            <person name="Jung C."/>
            <person name="Murphy K."/>
            <person name="Arold S.T."/>
            <person name="Gojobori T."/>
            <person name="van der Linden C.G."/>
            <person name="van Loo E.N."/>
            <person name="Jellen E.N."/>
            <person name="Maughan P.J."/>
            <person name="Tester M."/>
        </authorList>
    </citation>
    <scope>NUCLEOTIDE SEQUENCE [LARGE SCALE GENOMIC DNA]</scope>
    <source>
        <strain evidence="3">cv. PI 614886</strain>
    </source>
</reference>
<feature type="domain" description="Retrovirus-related Pol polyprotein from transposon TNT 1-94-like beta-barrel" evidence="2">
    <location>
        <begin position="367"/>
        <end position="440"/>
    </location>
</feature>
<organism evidence="3 4">
    <name type="scientific">Chenopodium quinoa</name>
    <name type="common">Quinoa</name>
    <dbReference type="NCBI Taxonomy" id="63459"/>
    <lineage>
        <taxon>Eukaryota</taxon>
        <taxon>Viridiplantae</taxon>
        <taxon>Streptophyta</taxon>
        <taxon>Embryophyta</taxon>
        <taxon>Tracheophyta</taxon>
        <taxon>Spermatophyta</taxon>
        <taxon>Magnoliopsida</taxon>
        <taxon>eudicotyledons</taxon>
        <taxon>Gunneridae</taxon>
        <taxon>Pentapetalae</taxon>
        <taxon>Caryophyllales</taxon>
        <taxon>Chenopodiaceae</taxon>
        <taxon>Chenopodioideae</taxon>
        <taxon>Atripliceae</taxon>
        <taxon>Chenopodium</taxon>
    </lineage>
</organism>
<dbReference type="InterPro" id="IPR029472">
    <property type="entry name" value="Copia-like_N"/>
</dbReference>
<dbReference type="PANTHER" id="PTHR37610:SF97">
    <property type="entry name" value="RETROTRANSPOSON GAG DOMAIN-CONTAINING PROTEIN"/>
    <property type="match status" value="1"/>
</dbReference>
<evidence type="ECO:0000313" key="3">
    <source>
        <dbReference type="EnsemblPlants" id="AUR62021009-RA:cds"/>
    </source>
</evidence>
<evidence type="ECO:0008006" key="5">
    <source>
        <dbReference type="Google" id="ProtNLM"/>
    </source>
</evidence>
<dbReference type="Pfam" id="PF14244">
    <property type="entry name" value="Retrotran_gag_3"/>
    <property type="match status" value="1"/>
</dbReference>
<evidence type="ECO:0000313" key="4">
    <source>
        <dbReference type="Proteomes" id="UP000596660"/>
    </source>
</evidence>
<name>A0A803LZV8_CHEQI</name>
<evidence type="ECO:0000259" key="1">
    <source>
        <dbReference type="Pfam" id="PF14244"/>
    </source>
</evidence>
<evidence type="ECO:0000259" key="2">
    <source>
        <dbReference type="Pfam" id="PF22936"/>
    </source>
</evidence>
<proteinExistence type="predicted"/>
<dbReference type="PANTHER" id="PTHR37610">
    <property type="entry name" value="CCHC-TYPE DOMAIN-CONTAINING PROTEIN"/>
    <property type="match status" value="1"/>
</dbReference>
<accession>A0A803LZV8</accession>
<dbReference type="EnsemblPlants" id="AUR62021009-RA">
    <property type="protein sequence ID" value="AUR62021009-RA:cds"/>
    <property type="gene ID" value="AUR62021009"/>
</dbReference>
<dbReference type="OMA" id="GHEASHC"/>
<protein>
    <recommendedName>
        <fullName evidence="5">Retrotransposon Copia-like N-terminal domain-containing protein</fullName>
    </recommendedName>
</protein>
<keyword evidence="4" id="KW-1185">Reference proteome</keyword>
<sequence length="491" mass="54866">MASSSIPITFDPTSPYYINPSENTALPIVSEKFFGEAFGEWKRSMMIALATKNKLGFVDGSLPKPDETNPNCAAWKRCDAIIISYILRSLENSIARSVLFLNTSQEIWKDLDERFSQISGPQLYTLQQSLADLKQGPETSITEFFTQLKAIWDQINQMNPLPTCSSPGCTCIQVFLKQQQEERLVQLLMKLDSKFTAVRTNILMMQPLLSMSMAYKLLIQEEKQRQTSNVEEENNRAMVFAADYRKSYKNHYQGSKMTFQTGNGNKLVVAGKRPFCEHCRIPGHVMEKCFKLNGYPLNFAKGKGKRVAAVAHADDEEEDTGDCVTQISQDQFSSILKALQSQNAENPAESQAHVASTCLLTCSNAKWIVDSGATDHICSNLSLFESYKCFDKTPSTITIADGKHVTVEHIGTVQFDNGIVLQNVLHVPGLKFNLISTHKLCRDLNCEIVFTHDKCLIQGPTLSRSVVLGNLVSGLYAVDDMTVEQQDQHGK</sequence>
<dbReference type="Pfam" id="PF22936">
    <property type="entry name" value="Pol_BBD"/>
    <property type="match status" value="1"/>
</dbReference>